<keyword evidence="22" id="KW-1185">Reference proteome</keyword>
<evidence type="ECO:0000256" key="1">
    <source>
        <dbReference type="ARBA" id="ARBA00001971"/>
    </source>
</evidence>
<evidence type="ECO:0000256" key="14">
    <source>
        <dbReference type="ARBA" id="ARBA00056759"/>
    </source>
</evidence>
<feature type="chain" id="PRO_5036456386" description="(+)-piperitol/(+)-sesamin synthase" evidence="19">
    <location>
        <begin position="23"/>
        <end position="720"/>
    </location>
</feature>
<evidence type="ECO:0000256" key="10">
    <source>
        <dbReference type="ARBA" id="ARBA00023033"/>
    </source>
</evidence>
<keyword evidence="8" id="KW-0560">Oxidoreductase</keyword>
<dbReference type="InterPro" id="IPR001810">
    <property type="entry name" value="F-box_dom"/>
</dbReference>
<proteinExistence type="inferred from homology"/>
<keyword evidence="4 16" id="KW-0349">Heme</keyword>
<dbReference type="AlphaFoldDB" id="A0A8X8YRD8"/>
<dbReference type="GO" id="GO:0016712">
    <property type="term" value="F:oxidoreductase activity, acting on paired donors, with incorporation or reduction of molecular oxygen, reduced flavin or flavoprotein as one donor, and incorporation of one atom of oxygen"/>
    <property type="evidence" value="ECO:0007669"/>
    <property type="project" value="UniProtKB-ARBA"/>
</dbReference>
<evidence type="ECO:0000256" key="5">
    <source>
        <dbReference type="ARBA" id="ARBA00022692"/>
    </source>
</evidence>
<gene>
    <name evidence="21" type="ORF">SASPL_106392</name>
</gene>
<accession>A0A8X8YRD8</accession>
<feature type="binding site" description="axial binding residue" evidence="16">
    <location>
        <position position="430"/>
    </location>
    <ligand>
        <name>heme</name>
        <dbReference type="ChEBI" id="CHEBI:30413"/>
    </ligand>
    <ligandPart>
        <name>Fe</name>
        <dbReference type="ChEBI" id="CHEBI:18248"/>
    </ligandPart>
</feature>
<dbReference type="InterPro" id="IPR050651">
    <property type="entry name" value="Plant_Cytochrome_P450_Monoox"/>
</dbReference>
<evidence type="ECO:0000313" key="21">
    <source>
        <dbReference type="EMBL" id="KAG6434750.1"/>
    </source>
</evidence>
<feature type="region of interest" description="Disordered" evidence="18">
    <location>
        <begin position="658"/>
        <end position="692"/>
    </location>
</feature>
<comment type="catalytic activity">
    <reaction evidence="12">
        <text>(+)-pinoresinol + reduced [NADPH--hemoprotein reductase] + O2 = (+)-piperitol + oxidized [NADPH--hemoprotein reductase] + 2 H2O + H(+)</text>
        <dbReference type="Rhea" id="RHEA:56776"/>
        <dbReference type="Rhea" id="RHEA-COMP:11964"/>
        <dbReference type="Rhea" id="RHEA-COMP:11965"/>
        <dbReference type="ChEBI" id="CHEBI:40"/>
        <dbReference type="ChEBI" id="CHEBI:15377"/>
        <dbReference type="ChEBI" id="CHEBI:15378"/>
        <dbReference type="ChEBI" id="CHEBI:15379"/>
        <dbReference type="ChEBI" id="CHEBI:57618"/>
        <dbReference type="ChEBI" id="CHEBI:58210"/>
        <dbReference type="ChEBI" id="CHEBI:141003"/>
        <dbReference type="EC" id="1.14.19.74"/>
    </reaction>
    <physiologicalReaction direction="left-to-right" evidence="12">
        <dbReference type="Rhea" id="RHEA:56777"/>
    </physiologicalReaction>
</comment>
<dbReference type="Gene3D" id="1.20.1280.50">
    <property type="match status" value="1"/>
</dbReference>
<organism evidence="21">
    <name type="scientific">Salvia splendens</name>
    <name type="common">Scarlet sage</name>
    <dbReference type="NCBI Taxonomy" id="180675"/>
    <lineage>
        <taxon>Eukaryota</taxon>
        <taxon>Viridiplantae</taxon>
        <taxon>Streptophyta</taxon>
        <taxon>Embryophyta</taxon>
        <taxon>Tracheophyta</taxon>
        <taxon>Spermatophyta</taxon>
        <taxon>Magnoliopsida</taxon>
        <taxon>eudicotyledons</taxon>
        <taxon>Gunneridae</taxon>
        <taxon>Pentapetalae</taxon>
        <taxon>asterids</taxon>
        <taxon>lamiids</taxon>
        <taxon>Lamiales</taxon>
        <taxon>Lamiaceae</taxon>
        <taxon>Nepetoideae</taxon>
        <taxon>Mentheae</taxon>
        <taxon>Salviinae</taxon>
        <taxon>Salvia</taxon>
        <taxon>Salvia subgen. Calosphace</taxon>
        <taxon>core Calosphace</taxon>
    </lineage>
</organism>
<protein>
    <recommendedName>
        <fullName evidence="15">(+)-piperitol/(+)-sesamin synthase</fullName>
        <ecNumber evidence="15">1.14.19.74</ecNumber>
    </recommendedName>
</protein>
<feature type="domain" description="F-box" evidence="20">
    <location>
        <begin position="577"/>
        <end position="618"/>
    </location>
</feature>
<name>A0A8X8YRD8_SALSN</name>
<feature type="region of interest" description="Disordered" evidence="18">
    <location>
        <begin position="519"/>
        <end position="566"/>
    </location>
</feature>
<evidence type="ECO:0000259" key="20">
    <source>
        <dbReference type="SMART" id="SM00256"/>
    </source>
</evidence>
<keyword evidence="19" id="KW-0732">Signal</keyword>
<evidence type="ECO:0000256" key="16">
    <source>
        <dbReference type="PIRSR" id="PIRSR602401-1"/>
    </source>
</evidence>
<sequence>MEVTLFFTILAILLLTVRHLHHKKQRRNQPPSPPSIPIIGHLHILKEPMTQTLQSLSAKYGAVLSLKFGLRRVLVITSPSAAEECFTTNDVVFANRPSTLSTKHFSYNNTTLSIAPYGHHWRNLRRLAALHIFSPARLAAFSTTRRAELTLFMKDLSRHGREATPVDLKSKFIELAFNVLSMTIAGKRYYGENVGDAEEARRVRFIMREMLEHSGNANLGDLLPFLQWFDFQGLEKRFADLMKKLDKFMQELVDERRRGPASSGTMIDHLLSLQEDEPQYYTDELIKGIILVLLVAGTDTMSIGMEWAMSLLLNHPESMDKVRAEIDANVPHDRLIDEEDLPKLGYLNNVITETLRLYPPVPFLIPHQSSEDCNVVGYDIPKGTMLLVNLWAIHRDPEIWDDPEKFKPERHEASREGEFMLPFGAGRRKCPGGGIATRVLGLALGTMIHAFEWERVSHELVDMTHGTGFSIPKAKPLEALCKPREDQKALIISDLDLTDYTQFIKFLLLIHFPQLTKPSNPQFSDPPMKRPLADEESDSTASDKDANKKIKQNSEEQVEKMTEMSKEAEAEAEAVLLDENLLYEVLRRVEDGSTLAKAASVSRQWRQTAHDERIWELICTRHYHRSPTQLRAVVSALGGFRRLYSSHLWPLLKPASSSSSSPALPPPAAAVSSSWPGLPPAPAPGPARSTARWGKDEVNLSLSLLSIKYFEKMSFNHRSK</sequence>
<feature type="compositionally biased region" description="Basic and acidic residues" evidence="18">
    <location>
        <begin position="541"/>
        <end position="566"/>
    </location>
</feature>
<reference evidence="21" key="2">
    <citation type="submission" date="2020-08" db="EMBL/GenBank/DDBJ databases">
        <title>Plant Genome Project.</title>
        <authorList>
            <person name="Zhang R.-G."/>
        </authorList>
    </citation>
    <scope>NUCLEOTIDE SEQUENCE</scope>
    <source>
        <strain evidence="21">Huo1</strain>
        <tissue evidence="21">Leaf</tissue>
    </source>
</reference>
<reference evidence="21" key="1">
    <citation type="submission" date="2018-01" db="EMBL/GenBank/DDBJ databases">
        <authorList>
            <person name="Mao J.F."/>
        </authorList>
    </citation>
    <scope>NUCLEOTIDE SEQUENCE</scope>
    <source>
        <strain evidence="21">Huo1</strain>
        <tissue evidence="21">Leaf</tissue>
    </source>
</reference>
<keyword evidence="10" id="KW-0503">Monooxygenase</keyword>
<comment type="caution">
    <text evidence="21">The sequence shown here is derived from an EMBL/GenBank/DDBJ whole genome shotgun (WGS) entry which is preliminary data.</text>
</comment>
<feature type="signal peptide" evidence="19">
    <location>
        <begin position="1"/>
        <end position="22"/>
    </location>
</feature>
<evidence type="ECO:0000256" key="19">
    <source>
        <dbReference type="SAM" id="SignalP"/>
    </source>
</evidence>
<evidence type="ECO:0000256" key="6">
    <source>
        <dbReference type="ARBA" id="ARBA00022723"/>
    </source>
</evidence>
<keyword evidence="17" id="KW-0175">Coiled coil</keyword>
<dbReference type="PRINTS" id="PR00385">
    <property type="entry name" value="P450"/>
</dbReference>
<dbReference type="PRINTS" id="PR00463">
    <property type="entry name" value="EP450I"/>
</dbReference>
<keyword evidence="9 16" id="KW-0408">Iron</keyword>
<dbReference type="SMART" id="SM00256">
    <property type="entry name" value="FBOX"/>
    <property type="match status" value="1"/>
</dbReference>
<dbReference type="GO" id="GO:0020037">
    <property type="term" value="F:heme binding"/>
    <property type="evidence" value="ECO:0007669"/>
    <property type="project" value="InterPro"/>
</dbReference>
<dbReference type="EMBL" id="PNBA02000002">
    <property type="protein sequence ID" value="KAG6434750.1"/>
    <property type="molecule type" value="Genomic_DNA"/>
</dbReference>
<dbReference type="PANTHER" id="PTHR47947:SF26">
    <property type="entry name" value="CYTOCHROME P450"/>
    <property type="match status" value="1"/>
</dbReference>
<evidence type="ECO:0000256" key="7">
    <source>
        <dbReference type="ARBA" id="ARBA00022989"/>
    </source>
</evidence>
<dbReference type="InterPro" id="IPR001128">
    <property type="entry name" value="Cyt_P450"/>
</dbReference>
<comment type="function">
    <text evidence="14">Involved in the biosynthesis of (+)-sesamin, a furofuran class lignan. Functions in a dual catalytic mode. Catalyzes the synthesis of (+)-sesamin from (+)- pinoresinol by formation of two successive methylenedioxy bridges on (+)-pinoresinol and (+)-piperitol, respectively.</text>
</comment>
<evidence type="ECO:0000256" key="11">
    <source>
        <dbReference type="ARBA" id="ARBA00023136"/>
    </source>
</evidence>
<evidence type="ECO:0000256" key="2">
    <source>
        <dbReference type="ARBA" id="ARBA00004167"/>
    </source>
</evidence>
<evidence type="ECO:0000256" key="9">
    <source>
        <dbReference type="ARBA" id="ARBA00023004"/>
    </source>
</evidence>
<comment type="subcellular location">
    <subcellularLocation>
        <location evidence="2">Membrane</location>
        <topology evidence="2">Single-pass membrane protein</topology>
    </subcellularLocation>
</comment>
<dbReference type="PROSITE" id="PS00086">
    <property type="entry name" value="CYTOCHROME_P450"/>
    <property type="match status" value="1"/>
</dbReference>
<keyword evidence="6 16" id="KW-0479">Metal-binding</keyword>
<comment type="catalytic activity">
    <reaction evidence="13">
        <text>(+)-piperitol + reduced [NADPH--hemoprotein reductase] + O2 = (+)-sesamin + oxidized [NADPH--hemoprotein reductase] + 2 H2O + H(+)</text>
        <dbReference type="Rhea" id="RHEA:56780"/>
        <dbReference type="Rhea" id="RHEA-COMP:11964"/>
        <dbReference type="Rhea" id="RHEA-COMP:11965"/>
        <dbReference type="ChEBI" id="CHEBI:15377"/>
        <dbReference type="ChEBI" id="CHEBI:15378"/>
        <dbReference type="ChEBI" id="CHEBI:15379"/>
        <dbReference type="ChEBI" id="CHEBI:57618"/>
        <dbReference type="ChEBI" id="CHEBI:58210"/>
        <dbReference type="ChEBI" id="CHEBI:66470"/>
        <dbReference type="ChEBI" id="CHEBI:141003"/>
        <dbReference type="EC" id="1.14.19.74"/>
    </reaction>
    <physiologicalReaction direction="left-to-right" evidence="13">
        <dbReference type="Rhea" id="RHEA:56781"/>
    </physiologicalReaction>
</comment>
<evidence type="ECO:0000256" key="15">
    <source>
        <dbReference type="ARBA" id="ARBA00066876"/>
    </source>
</evidence>
<dbReference type="Proteomes" id="UP000298416">
    <property type="component" value="Unassembled WGS sequence"/>
</dbReference>
<dbReference type="GO" id="GO:0016020">
    <property type="term" value="C:membrane"/>
    <property type="evidence" value="ECO:0007669"/>
    <property type="project" value="UniProtKB-SubCell"/>
</dbReference>
<dbReference type="SUPFAM" id="SSF48264">
    <property type="entry name" value="Cytochrome P450"/>
    <property type="match status" value="1"/>
</dbReference>
<evidence type="ECO:0000256" key="13">
    <source>
        <dbReference type="ARBA" id="ARBA00052057"/>
    </source>
</evidence>
<dbReference type="Gene3D" id="1.10.630.10">
    <property type="entry name" value="Cytochrome P450"/>
    <property type="match status" value="1"/>
</dbReference>
<dbReference type="InterPro" id="IPR036396">
    <property type="entry name" value="Cyt_P450_sf"/>
</dbReference>
<dbReference type="GO" id="GO:0016114">
    <property type="term" value="P:terpenoid biosynthetic process"/>
    <property type="evidence" value="ECO:0007669"/>
    <property type="project" value="UniProtKB-ARBA"/>
</dbReference>
<dbReference type="InterPro" id="IPR036047">
    <property type="entry name" value="F-box-like_dom_sf"/>
</dbReference>
<dbReference type="FunFam" id="1.10.630.10:FF:000023">
    <property type="entry name" value="Cytochrome P450 family protein"/>
    <property type="match status" value="1"/>
</dbReference>
<evidence type="ECO:0000313" key="22">
    <source>
        <dbReference type="Proteomes" id="UP000298416"/>
    </source>
</evidence>
<dbReference type="Pfam" id="PF00067">
    <property type="entry name" value="p450"/>
    <property type="match status" value="1"/>
</dbReference>
<dbReference type="CDD" id="cd20653">
    <property type="entry name" value="CYP81"/>
    <property type="match status" value="1"/>
</dbReference>
<dbReference type="EC" id="1.14.19.74" evidence="15"/>
<evidence type="ECO:0000256" key="8">
    <source>
        <dbReference type="ARBA" id="ARBA00023002"/>
    </source>
</evidence>
<dbReference type="GO" id="GO:0005506">
    <property type="term" value="F:iron ion binding"/>
    <property type="evidence" value="ECO:0007669"/>
    <property type="project" value="InterPro"/>
</dbReference>
<comment type="similarity">
    <text evidence="3">Belongs to the cytochrome P450 family.</text>
</comment>
<evidence type="ECO:0000256" key="3">
    <source>
        <dbReference type="ARBA" id="ARBA00010617"/>
    </source>
</evidence>
<dbReference type="SUPFAM" id="SSF81383">
    <property type="entry name" value="F-box domain"/>
    <property type="match status" value="1"/>
</dbReference>
<feature type="coiled-coil region" evidence="17">
    <location>
        <begin position="231"/>
        <end position="258"/>
    </location>
</feature>
<dbReference type="PANTHER" id="PTHR47947">
    <property type="entry name" value="CYTOCHROME P450 82C3-RELATED"/>
    <property type="match status" value="1"/>
</dbReference>
<keyword evidence="5" id="KW-0812">Transmembrane</keyword>
<dbReference type="InterPro" id="IPR002401">
    <property type="entry name" value="Cyt_P450_E_grp-I"/>
</dbReference>
<comment type="cofactor">
    <cofactor evidence="1 16">
        <name>heme</name>
        <dbReference type="ChEBI" id="CHEBI:30413"/>
    </cofactor>
</comment>
<dbReference type="GO" id="GO:0102915">
    <property type="term" value="F:piperitol synthase activity"/>
    <property type="evidence" value="ECO:0007669"/>
    <property type="project" value="UniProtKB-EC"/>
</dbReference>
<evidence type="ECO:0000256" key="18">
    <source>
        <dbReference type="SAM" id="MobiDB-lite"/>
    </source>
</evidence>
<evidence type="ECO:0000256" key="17">
    <source>
        <dbReference type="SAM" id="Coils"/>
    </source>
</evidence>
<evidence type="ECO:0000256" key="12">
    <source>
        <dbReference type="ARBA" id="ARBA00052022"/>
    </source>
</evidence>
<keyword evidence="11" id="KW-0472">Membrane</keyword>
<evidence type="ECO:0000256" key="4">
    <source>
        <dbReference type="ARBA" id="ARBA00022617"/>
    </source>
</evidence>
<dbReference type="InterPro" id="IPR017972">
    <property type="entry name" value="Cyt_P450_CS"/>
</dbReference>
<keyword evidence="7" id="KW-1133">Transmembrane helix</keyword>